<evidence type="ECO:0000256" key="1">
    <source>
        <dbReference type="SAM" id="MobiDB-lite"/>
    </source>
</evidence>
<gene>
    <name evidence="2" type="ORF">Tco_0769144</name>
</gene>
<name>A0ABQ4ZC67_9ASTR</name>
<keyword evidence="3" id="KW-1185">Reference proteome</keyword>
<reference evidence="2" key="1">
    <citation type="journal article" date="2022" name="Int. J. Mol. Sci.">
        <title>Draft Genome of Tanacetum Coccineum: Genomic Comparison of Closely Related Tanacetum-Family Plants.</title>
        <authorList>
            <person name="Yamashiro T."/>
            <person name="Shiraishi A."/>
            <person name="Nakayama K."/>
            <person name="Satake H."/>
        </authorList>
    </citation>
    <scope>NUCLEOTIDE SEQUENCE</scope>
</reference>
<comment type="caution">
    <text evidence="2">The sequence shown here is derived from an EMBL/GenBank/DDBJ whole genome shotgun (WGS) entry which is preliminary data.</text>
</comment>
<organism evidence="2 3">
    <name type="scientific">Tanacetum coccineum</name>
    <dbReference type="NCBI Taxonomy" id="301880"/>
    <lineage>
        <taxon>Eukaryota</taxon>
        <taxon>Viridiplantae</taxon>
        <taxon>Streptophyta</taxon>
        <taxon>Embryophyta</taxon>
        <taxon>Tracheophyta</taxon>
        <taxon>Spermatophyta</taxon>
        <taxon>Magnoliopsida</taxon>
        <taxon>eudicotyledons</taxon>
        <taxon>Gunneridae</taxon>
        <taxon>Pentapetalae</taxon>
        <taxon>asterids</taxon>
        <taxon>campanulids</taxon>
        <taxon>Asterales</taxon>
        <taxon>Asteraceae</taxon>
        <taxon>Asteroideae</taxon>
        <taxon>Anthemideae</taxon>
        <taxon>Anthemidinae</taxon>
        <taxon>Tanacetum</taxon>
    </lineage>
</organism>
<reference evidence="2" key="2">
    <citation type="submission" date="2022-01" db="EMBL/GenBank/DDBJ databases">
        <authorList>
            <person name="Yamashiro T."/>
            <person name="Shiraishi A."/>
            <person name="Satake H."/>
            <person name="Nakayama K."/>
        </authorList>
    </citation>
    <scope>NUCLEOTIDE SEQUENCE</scope>
</reference>
<protein>
    <submittedName>
        <fullName evidence="2">Uncharacterized protein</fullName>
    </submittedName>
</protein>
<evidence type="ECO:0000313" key="3">
    <source>
        <dbReference type="Proteomes" id="UP001151760"/>
    </source>
</evidence>
<dbReference type="Proteomes" id="UP001151760">
    <property type="component" value="Unassembled WGS sequence"/>
</dbReference>
<accession>A0ABQ4ZC67</accession>
<sequence length="221" mass="24812">MASQDARITRPEANFKQHQSEITKKLDTLLRAFNDRMSGALPSDMVKNLKLNPNSTLSTRSYPTRNPQSSSNSFKSVNAIQTCFKSITNIQKDQIQVNTLMVNEIETSKPKEPDESLEDEFTNLHLNLSVLEVLAHVPIYDALIDKYIVSLELGKKGSEFIQSIAPEKMKDLRLFILPCRLGDSKDFDTLADLGSCVNLILLNLFKNLKIGLLAEAEDVLE</sequence>
<dbReference type="EMBL" id="BQNB010011128">
    <property type="protein sequence ID" value="GJS86508.1"/>
    <property type="molecule type" value="Genomic_DNA"/>
</dbReference>
<feature type="region of interest" description="Disordered" evidence="1">
    <location>
        <begin position="45"/>
        <end position="73"/>
    </location>
</feature>
<evidence type="ECO:0000313" key="2">
    <source>
        <dbReference type="EMBL" id="GJS86508.1"/>
    </source>
</evidence>
<proteinExistence type="predicted"/>
<feature type="compositionally biased region" description="Polar residues" evidence="1">
    <location>
        <begin position="51"/>
        <end position="73"/>
    </location>
</feature>